<dbReference type="Proteomes" id="UP000324021">
    <property type="component" value="Unassembled WGS sequence"/>
</dbReference>
<organism evidence="2 4">
    <name type="scientific">Natrinema hispanicum</name>
    <dbReference type="NCBI Taxonomy" id="392421"/>
    <lineage>
        <taxon>Archaea</taxon>
        <taxon>Methanobacteriati</taxon>
        <taxon>Methanobacteriota</taxon>
        <taxon>Stenosarchaea group</taxon>
        <taxon>Halobacteria</taxon>
        <taxon>Halobacteriales</taxon>
        <taxon>Natrialbaceae</taxon>
        <taxon>Natrinema</taxon>
    </lineage>
</organism>
<reference evidence="1 3" key="2">
    <citation type="submission" date="2019-02" db="EMBL/GenBank/DDBJ databases">
        <title>Genomic Encyclopedia of Archaeal and Bacterial Type Strains, Phase II (KMG-II): from individual species to whole genera.</title>
        <authorList>
            <person name="Goeker M."/>
        </authorList>
    </citation>
    <scope>NUCLEOTIDE SEQUENCE [LARGE SCALE GENOMIC DNA]</scope>
    <source>
        <strain evidence="1 3">DSM 18328</strain>
    </source>
</reference>
<protein>
    <submittedName>
        <fullName evidence="2">Uncharacterized protein</fullName>
    </submittedName>
</protein>
<dbReference type="EMBL" id="FMZP01000036">
    <property type="protein sequence ID" value="SDD64067.1"/>
    <property type="molecule type" value="Genomic_DNA"/>
</dbReference>
<evidence type="ECO:0000313" key="1">
    <source>
        <dbReference type="EMBL" id="RZV06633.1"/>
    </source>
</evidence>
<accession>A0A1G6WFQ8</accession>
<gene>
    <name evidence="1" type="ORF">BDK88_3654</name>
    <name evidence="2" type="ORF">SAMN05192552_103619</name>
</gene>
<evidence type="ECO:0000313" key="2">
    <source>
        <dbReference type="EMBL" id="SDD64067.1"/>
    </source>
</evidence>
<sequence>MGRTELVQHLRELAEELGRSPTTEDMHEHGRYSAQAYYHYFDAWDETLEAAGLDATATTRANVIEDLQRIQDIVGNPSSWAEAIREHGQYPLSQVYSKFDDLESALDAAGIERQEPDTISQADVIKEISRLATDGTPPTADQMDEEGAYSARTCHDLFGSWSDALRAAGYKPPRTGNEYTKAELLDELERLAKEFGRSPTTREMREHGKYTASVYFRRFDSWNDAIRAAGYTPAASSPDASEQRIPASELLEEIDRLADQVGGRPTAEQMNEHGQYSVHAYVNRFDSWNNAIKRAGFSPFIGTSEDLFSREELITELRRLGNVVDRPPTVRQMTELGRYSPSPYKRRFGSWVEALRAAGFEPTTHQLRRYDPDSDETAADMTQ</sequence>
<dbReference type="EMBL" id="SHMP01000007">
    <property type="protein sequence ID" value="RZV06633.1"/>
    <property type="molecule type" value="Genomic_DNA"/>
</dbReference>
<dbReference type="Proteomes" id="UP000291097">
    <property type="component" value="Unassembled WGS sequence"/>
</dbReference>
<dbReference type="RefSeq" id="WP_130501502.1">
    <property type="nucleotide sequence ID" value="NZ_FMZP01000036.1"/>
</dbReference>
<evidence type="ECO:0000313" key="4">
    <source>
        <dbReference type="Proteomes" id="UP000324021"/>
    </source>
</evidence>
<dbReference type="OrthoDB" id="11472at2157"/>
<reference evidence="2 4" key="1">
    <citation type="submission" date="2016-10" db="EMBL/GenBank/DDBJ databases">
        <authorList>
            <person name="Varghese N."/>
            <person name="Submissions S."/>
        </authorList>
    </citation>
    <scope>NUCLEOTIDE SEQUENCE [LARGE SCALE GENOMIC DNA]</scope>
    <source>
        <strain evidence="2 4">CDM_1</strain>
    </source>
</reference>
<evidence type="ECO:0000313" key="3">
    <source>
        <dbReference type="Proteomes" id="UP000291097"/>
    </source>
</evidence>
<dbReference type="InterPro" id="IPR041025">
    <property type="entry name" value="HNH_repeat"/>
</dbReference>
<proteinExistence type="predicted"/>
<dbReference type="Pfam" id="PF18780">
    <property type="entry name" value="HNH_repeat"/>
    <property type="match status" value="5"/>
</dbReference>
<name>A0A1G6WFQ8_9EURY</name>
<dbReference type="AlphaFoldDB" id="A0A1G6WFQ8"/>